<protein>
    <submittedName>
        <fullName evidence="2">Membrane-associated protein, putative</fullName>
    </submittedName>
</protein>
<organism evidence="2 3">
    <name type="scientific">Bodo saltans</name>
    <name type="common">Flagellated protozoan</name>
    <dbReference type="NCBI Taxonomy" id="75058"/>
    <lineage>
        <taxon>Eukaryota</taxon>
        <taxon>Discoba</taxon>
        <taxon>Euglenozoa</taxon>
        <taxon>Kinetoplastea</taxon>
        <taxon>Metakinetoplastina</taxon>
        <taxon>Eubodonida</taxon>
        <taxon>Bodonidae</taxon>
        <taxon>Bodo</taxon>
    </lineage>
</organism>
<evidence type="ECO:0000256" key="1">
    <source>
        <dbReference type="SAM" id="Phobius"/>
    </source>
</evidence>
<evidence type="ECO:0000313" key="3">
    <source>
        <dbReference type="Proteomes" id="UP000051952"/>
    </source>
</evidence>
<evidence type="ECO:0000313" key="2">
    <source>
        <dbReference type="EMBL" id="CUG92241.1"/>
    </source>
</evidence>
<dbReference type="OMA" id="SRAHIAF"/>
<proteinExistence type="predicted"/>
<keyword evidence="1" id="KW-0812">Transmembrane</keyword>
<dbReference type="AlphaFoldDB" id="A0A0S4JQJ3"/>
<feature type="transmembrane region" description="Helical" evidence="1">
    <location>
        <begin position="16"/>
        <end position="37"/>
    </location>
</feature>
<dbReference type="EMBL" id="CYKH01002023">
    <property type="protein sequence ID" value="CUG92241.1"/>
    <property type="molecule type" value="Genomic_DNA"/>
</dbReference>
<reference evidence="3" key="1">
    <citation type="submission" date="2015-09" db="EMBL/GenBank/DDBJ databases">
        <authorList>
            <consortium name="Pathogen Informatics"/>
        </authorList>
    </citation>
    <scope>NUCLEOTIDE SEQUENCE [LARGE SCALE GENOMIC DNA]</scope>
    <source>
        <strain evidence="3">Lake Konstanz</strain>
    </source>
</reference>
<dbReference type="Proteomes" id="UP000051952">
    <property type="component" value="Unassembled WGS sequence"/>
</dbReference>
<accession>A0A0S4JQJ3</accession>
<name>A0A0S4JQJ3_BODSA</name>
<keyword evidence="1" id="KW-1133">Transmembrane helix</keyword>
<keyword evidence="1" id="KW-0472">Membrane</keyword>
<dbReference type="OrthoDB" id="10471667at2759"/>
<feature type="transmembrane region" description="Helical" evidence="1">
    <location>
        <begin position="128"/>
        <end position="149"/>
    </location>
</feature>
<keyword evidence="3" id="KW-1185">Reference proteome</keyword>
<feature type="transmembrane region" description="Helical" evidence="1">
    <location>
        <begin position="57"/>
        <end position="80"/>
    </location>
</feature>
<gene>
    <name evidence="2" type="ORF">BSAL_36300</name>
</gene>
<sequence>MAESEVSEFPFRAPRLSLLVLFWHPVVNALSAFNWLFFVSDETNLLGSQLSRAHIAFNVIGALTYLLISAVLIFWPYRFGAFMLGKTRRNRLVLGAILVYFTHILPCWMIEFSIIWNYGWFTVVQGTSFILLTMSFLVETLVVWLGYVWQMAGFMQQNYGNTVFGRGSSTK</sequence>
<dbReference type="VEuPathDB" id="TriTrypDB:BSAL_36300"/>
<feature type="transmembrane region" description="Helical" evidence="1">
    <location>
        <begin position="92"/>
        <end position="116"/>
    </location>
</feature>